<evidence type="ECO:0000313" key="2">
    <source>
        <dbReference type="Proteomes" id="UP000316123"/>
    </source>
</evidence>
<gene>
    <name evidence="1" type="ORF">FIV41_25875</name>
</gene>
<dbReference type="Proteomes" id="UP000316123">
    <property type="component" value="Unassembled WGS sequence"/>
</dbReference>
<dbReference type="EMBL" id="VFEQ01000024">
    <property type="protein sequence ID" value="TWR52519.1"/>
    <property type="molecule type" value="Genomic_DNA"/>
</dbReference>
<name>A0A9X9FVC9_PSEMA</name>
<dbReference type="RefSeq" id="WP_074846892.1">
    <property type="nucleotide sequence ID" value="NZ_VFEQ01000024.1"/>
</dbReference>
<dbReference type="AlphaFoldDB" id="A0A9X9FVC9"/>
<accession>A0A9X9FVC9</accession>
<reference evidence="1 2" key="1">
    <citation type="submission" date="2019-06" db="EMBL/GenBank/DDBJ databases">
        <title>Pseudomonas bimorpha sp. nov. isolated from bovine raw milk and skim milk concentrate.</title>
        <authorList>
            <person name="Hofmann K."/>
            <person name="Huptas C."/>
            <person name="Doll E."/>
            <person name="Scherer S."/>
            <person name="Wenning M."/>
        </authorList>
    </citation>
    <scope>NUCLEOTIDE SEQUENCE [LARGE SCALE GENOMIC DNA]</scope>
    <source>
        <strain evidence="1 2">DSM 13124</strain>
    </source>
</reference>
<proteinExistence type="predicted"/>
<organism evidence="1 2">
    <name type="scientific">Pseudomonas marginalis</name>
    <name type="common">Pseudomonas panacis</name>
    <dbReference type="NCBI Taxonomy" id="298"/>
    <lineage>
        <taxon>Bacteria</taxon>
        <taxon>Pseudomonadati</taxon>
        <taxon>Pseudomonadota</taxon>
        <taxon>Gammaproteobacteria</taxon>
        <taxon>Pseudomonadales</taxon>
        <taxon>Pseudomonadaceae</taxon>
        <taxon>Pseudomonas</taxon>
    </lineage>
</organism>
<evidence type="ECO:0000313" key="1">
    <source>
        <dbReference type="EMBL" id="TWR52519.1"/>
    </source>
</evidence>
<protein>
    <submittedName>
        <fullName evidence="1">Uncharacterized protein</fullName>
    </submittedName>
</protein>
<sequence length="77" mass="8840">MRKLRAKTFIVEHSTPTTVADFVEAASEHMLNMINKLTDTEKMGALATLWLETPEEFAARKQSILYTLLKKKEMKNV</sequence>
<comment type="caution">
    <text evidence="1">The sequence shown here is derived from an EMBL/GenBank/DDBJ whole genome shotgun (WGS) entry which is preliminary data.</text>
</comment>